<dbReference type="Gene3D" id="1.20.1440.100">
    <property type="entry name" value="SG protein - dephosphorylation function"/>
    <property type="match status" value="1"/>
</dbReference>
<dbReference type="PANTHER" id="PTHR43344">
    <property type="entry name" value="PHOSPHOSERINE PHOSPHATASE"/>
    <property type="match status" value="1"/>
</dbReference>
<dbReference type="Pfam" id="PF12710">
    <property type="entry name" value="HAD"/>
    <property type="match status" value="1"/>
</dbReference>
<sequence>MGESFHSRARDRRREIGGPGAARVARVTPPDRPRRLNLQQRSALAGEASAASADVESALTTPSDPTAAAFFDVDNTVMQGASIFHLARGLHRREFFTTREIASAAWKQAYFRLVGVEDPEHVAEARASALSFIAGHTTSELQELTEEIFDEGMAHRIWPGTRALAQLHLDEGQRVWLVTAAPVEIASTIARRLGLTGAMGTVAEHVDGVYTGRLVGDMLHGPAKAEAVKALAAREGLELARCSAYSDSFNDLPMLSLVGDPCAINPDARLRAHARAQGWRVRDYRTGRKAARAGLMAAAVAGAVSGAVAAGTTVRARNRRS</sequence>
<comment type="similarity">
    <text evidence="1">Belongs to the HAD-like hydrolase superfamily. SerB family.</text>
</comment>
<organism evidence="4 5">
    <name type="scientific">Nocardioides hwasunensis</name>
    <dbReference type="NCBI Taxonomy" id="397258"/>
    <lineage>
        <taxon>Bacteria</taxon>
        <taxon>Bacillati</taxon>
        <taxon>Actinomycetota</taxon>
        <taxon>Actinomycetes</taxon>
        <taxon>Propionibacteriales</taxon>
        <taxon>Nocardioidaceae</taxon>
        <taxon>Nocardioides</taxon>
    </lineage>
</organism>
<reference evidence="4 5" key="1">
    <citation type="submission" date="2020-09" db="EMBL/GenBank/DDBJ databases">
        <title>novel species in genus Nocardioides.</title>
        <authorList>
            <person name="Zhang G."/>
        </authorList>
    </citation>
    <scope>NUCLEOTIDE SEQUENCE [LARGE SCALE GENOMIC DNA]</scope>
    <source>
        <strain evidence="4 5">19197</strain>
    </source>
</reference>
<name>A0ABR8MIB3_9ACTN</name>
<evidence type="ECO:0000256" key="1">
    <source>
        <dbReference type="ARBA" id="ARBA00009184"/>
    </source>
</evidence>
<keyword evidence="3" id="KW-0472">Membrane</keyword>
<evidence type="ECO:0000313" key="5">
    <source>
        <dbReference type="Proteomes" id="UP000649289"/>
    </source>
</evidence>
<feature type="transmembrane region" description="Helical" evidence="3">
    <location>
        <begin position="293"/>
        <end position="314"/>
    </location>
</feature>
<dbReference type="CDD" id="cd02612">
    <property type="entry name" value="HAD_PGPPase"/>
    <property type="match status" value="1"/>
</dbReference>
<dbReference type="PANTHER" id="PTHR43344:SF15">
    <property type="entry name" value="PHOSPHOSERINE PHOSPHATASE SERB1"/>
    <property type="match status" value="1"/>
</dbReference>
<feature type="compositionally biased region" description="Basic and acidic residues" evidence="2">
    <location>
        <begin position="1"/>
        <end position="16"/>
    </location>
</feature>
<feature type="region of interest" description="Disordered" evidence="2">
    <location>
        <begin position="1"/>
        <end position="33"/>
    </location>
</feature>
<dbReference type="SUPFAM" id="SSF56784">
    <property type="entry name" value="HAD-like"/>
    <property type="match status" value="1"/>
</dbReference>
<gene>
    <name evidence="4" type="ORF">IEZ25_14355</name>
</gene>
<dbReference type="InterPro" id="IPR023214">
    <property type="entry name" value="HAD_sf"/>
</dbReference>
<dbReference type="GO" id="GO:0016787">
    <property type="term" value="F:hydrolase activity"/>
    <property type="evidence" value="ECO:0007669"/>
    <property type="project" value="UniProtKB-KW"/>
</dbReference>
<keyword evidence="3" id="KW-1133">Transmembrane helix</keyword>
<dbReference type="InterPro" id="IPR006385">
    <property type="entry name" value="HAD_hydro_SerB1"/>
</dbReference>
<dbReference type="NCBIfam" id="TIGR01490">
    <property type="entry name" value="HAD-SF-IB-hyp1"/>
    <property type="match status" value="1"/>
</dbReference>
<keyword evidence="5" id="KW-1185">Reference proteome</keyword>
<dbReference type="NCBIfam" id="TIGR01488">
    <property type="entry name" value="HAD-SF-IB"/>
    <property type="match status" value="1"/>
</dbReference>
<protein>
    <submittedName>
        <fullName evidence="4">HAD-IB family hydrolase</fullName>
    </submittedName>
</protein>
<evidence type="ECO:0000313" key="4">
    <source>
        <dbReference type="EMBL" id="MBD3915804.1"/>
    </source>
</evidence>
<evidence type="ECO:0000256" key="2">
    <source>
        <dbReference type="SAM" id="MobiDB-lite"/>
    </source>
</evidence>
<dbReference type="Proteomes" id="UP000649289">
    <property type="component" value="Unassembled WGS sequence"/>
</dbReference>
<comment type="caution">
    <text evidence="4">The sequence shown here is derived from an EMBL/GenBank/DDBJ whole genome shotgun (WGS) entry which is preliminary data.</text>
</comment>
<keyword evidence="3" id="KW-0812">Transmembrane</keyword>
<dbReference type="Gene3D" id="3.40.50.1000">
    <property type="entry name" value="HAD superfamily/HAD-like"/>
    <property type="match status" value="1"/>
</dbReference>
<dbReference type="InterPro" id="IPR050582">
    <property type="entry name" value="HAD-like_SerB"/>
</dbReference>
<proteinExistence type="inferred from homology"/>
<dbReference type="InterPro" id="IPR036412">
    <property type="entry name" value="HAD-like_sf"/>
</dbReference>
<accession>A0ABR8MIB3</accession>
<keyword evidence="4" id="KW-0378">Hydrolase</keyword>
<dbReference type="EMBL" id="JACXYY010000005">
    <property type="protein sequence ID" value="MBD3915804.1"/>
    <property type="molecule type" value="Genomic_DNA"/>
</dbReference>
<evidence type="ECO:0000256" key="3">
    <source>
        <dbReference type="SAM" id="Phobius"/>
    </source>
</evidence>